<keyword evidence="2" id="KW-1185">Reference proteome</keyword>
<dbReference type="EMBL" id="CASHTH010002113">
    <property type="protein sequence ID" value="CAI8024977.1"/>
    <property type="molecule type" value="Genomic_DNA"/>
</dbReference>
<accession>A0AA35S9Z0</accession>
<name>A0AA35S9Z0_GEOBA</name>
<evidence type="ECO:0000313" key="2">
    <source>
        <dbReference type="Proteomes" id="UP001174909"/>
    </source>
</evidence>
<protein>
    <submittedName>
        <fullName evidence="1">Uncharacterized protein</fullName>
    </submittedName>
</protein>
<proteinExistence type="predicted"/>
<comment type="caution">
    <text evidence="1">The sequence shown here is derived from an EMBL/GenBank/DDBJ whole genome shotgun (WGS) entry which is preliminary data.</text>
</comment>
<gene>
    <name evidence="1" type="ORF">GBAR_LOCUS14471</name>
</gene>
<organism evidence="1 2">
    <name type="scientific">Geodia barretti</name>
    <name type="common">Barrett's horny sponge</name>
    <dbReference type="NCBI Taxonomy" id="519541"/>
    <lineage>
        <taxon>Eukaryota</taxon>
        <taxon>Metazoa</taxon>
        <taxon>Porifera</taxon>
        <taxon>Demospongiae</taxon>
        <taxon>Heteroscleromorpha</taxon>
        <taxon>Tetractinellida</taxon>
        <taxon>Astrophorina</taxon>
        <taxon>Geodiidae</taxon>
        <taxon>Geodia</taxon>
    </lineage>
</organism>
<evidence type="ECO:0000313" key="1">
    <source>
        <dbReference type="EMBL" id="CAI8024977.1"/>
    </source>
</evidence>
<sequence>MTQRQLCDRLVIQHNTHNYDYLGIVSSDECFGALNSPDFYSSASWNNWRGRHCGHWRSTGNGVVGSPERDDALWEYAHLSYGVYYRQNVDFFQRPPCCQDGWNESGGTEVVVWGWDPKEAVDHFGWQGAHVGWPFRSTLAGADCIVWLTGEEAFLECIKTVGSTRRRTSAGLWGFGQWIVQTSNTQFCPSGKADLRPGLHLAPNNLPFDSGVAIP</sequence>
<reference evidence="1" key="1">
    <citation type="submission" date="2023-03" db="EMBL/GenBank/DDBJ databases">
        <authorList>
            <person name="Steffen K."/>
            <person name="Cardenas P."/>
        </authorList>
    </citation>
    <scope>NUCLEOTIDE SEQUENCE</scope>
</reference>
<dbReference type="Proteomes" id="UP001174909">
    <property type="component" value="Unassembled WGS sequence"/>
</dbReference>
<dbReference type="AlphaFoldDB" id="A0AA35S9Z0"/>